<dbReference type="AlphaFoldDB" id="A0A7W8QK08"/>
<name>A0A7W8QK08_9ACTN</name>
<gene>
    <name evidence="3" type="ORF">HDA36_001759</name>
</gene>
<dbReference type="InterPro" id="IPR025751">
    <property type="entry name" value="RsbRD_N_dom"/>
</dbReference>
<organism evidence="3 4">
    <name type="scientific">Nocardiopsis composta</name>
    <dbReference type="NCBI Taxonomy" id="157465"/>
    <lineage>
        <taxon>Bacteria</taxon>
        <taxon>Bacillati</taxon>
        <taxon>Actinomycetota</taxon>
        <taxon>Actinomycetes</taxon>
        <taxon>Streptosporangiales</taxon>
        <taxon>Nocardiopsidaceae</taxon>
        <taxon>Nocardiopsis</taxon>
    </lineage>
</organism>
<dbReference type="RefSeq" id="WP_184391351.1">
    <property type="nucleotide sequence ID" value="NZ_BAAAJD010000051.1"/>
</dbReference>
<accession>A0A7W8QK08</accession>
<evidence type="ECO:0000259" key="1">
    <source>
        <dbReference type="Pfam" id="PF13556"/>
    </source>
</evidence>
<dbReference type="InterPro" id="IPR025736">
    <property type="entry name" value="PucR_C-HTH_dom"/>
</dbReference>
<dbReference type="InterPro" id="IPR042070">
    <property type="entry name" value="PucR_C-HTH_sf"/>
</dbReference>
<reference evidence="3 4" key="1">
    <citation type="submission" date="2020-08" db="EMBL/GenBank/DDBJ databases">
        <title>Sequencing the genomes of 1000 actinobacteria strains.</title>
        <authorList>
            <person name="Klenk H.-P."/>
        </authorList>
    </citation>
    <scope>NUCLEOTIDE SEQUENCE [LARGE SCALE GENOMIC DNA]</scope>
    <source>
        <strain evidence="3 4">DSM 44551</strain>
    </source>
</reference>
<dbReference type="Proteomes" id="UP000572635">
    <property type="component" value="Unassembled WGS sequence"/>
</dbReference>
<feature type="domain" description="PucR C-terminal helix-turn-helix" evidence="1">
    <location>
        <begin position="329"/>
        <end position="383"/>
    </location>
</feature>
<evidence type="ECO:0008006" key="5">
    <source>
        <dbReference type="Google" id="ProtNLM"/>
    </source>
</evidence>
<evidence type="ECO:0000259" key="2">
    <source>
        <dbReference type="Pfam" id="PF14361"/>
    </source>
</evidence>
<proteinExistence type="predicted"/>
<evidence type="ECO:0000313" key="3">
    <source>
        <dbReference type="EMBL" id="MBB5431675.1"/>
    </source>
</evidence>
<dbReference type="EMBL" id="JACHDB010000001">
    <property type="protein sequence ID" value="MBB5431675.1"/>
    <property type="molecule type" value="Genomic_DNA"/>
</dbReference>
<dbReference type="Pfam" id="PF14361">
    <property type="entry name" value="RsbRD_N"/>
    <property type="match status" value="1"/>
</dbReference>
<dbReference type="InterPro" id="IPR051448">
    <property type="entry name" value="CdaR-like_regulators"/>
</dbReference>
<keyword evidence="4" id="KW-1185">Reference proteome</keyword>
<sequence length="393" mass="40988">MDAERRRTVADLLQARRGELAATAVQAVRAEVPAYRRLDGEQMRDVAAISAWTLARVTDAWARDGRLSEQDLARFRAIGAARAEDGRPVAAVLRAYRVGAGAAVDAVAQVCGDRLTAGDMAALARTVLRAIDDLSEAILAGHASARDRLAADRGRALRDLVDDLVDGRHSSPGALADRGRELGVALPADPLLLVAEAAGPGAPLGRTALAELAADLSGPGADPLATLRGRRAVLLLPAPDRSRAEGAARARGLRGCAVRLDAPAGAADGYRLASHALDAAPGHAFADRALLADADAHLLALLRARPGADPAAVARTALGPLAEPDNRHLLDGLAAFLSTGSATAAAGLLHLHPQTLRYRLRRACELTGRDPRTPWDRLVLDVARHLAPHRAGG</sequence>
<dbReference type="Pfam" id="PF13556">
    <property type="entry name" value="HTH_30"/>
    <property type="match status" value="1"/>
</dbReference>
<evidence type="ECO:0000313" key="4">
    <source>
        <dbReference type="Proteomes" id="UP000572635"/>
    </source>
</evidence>
<dbReference type="PANTHER" id="PTHR33744">
    <property type="entry name" value="CARBOHYDRATE DIACID REGULATOR"/>
    <property type="match status" value="1"/>
</dbReference>
<protein>
    <recommendedName>
        <fullName evidence="5">PucR family transcriptional regulator</fullName>
    </recommendedName>
</protein>
<dbReference type="Gene3D" id="1.10.10.2840">
    <property type="entry name" value="PucR C-terminal helix-turn-helix domain"/>
    <property type="match status" value="1"/>
</dbReference>
<comment type="caution">
    <text evidence="3">The sequence shown here is derived from an EMBL/GenBank/DDBJ whole genome shotgun (WGS) entry which is preliminary data.</text>
</comment>
<feature type="domain" description="RsbT co-antagonist protein RsbRD N-terminal" evidence="2">
    <location>
        <begin position="19"/>
        <end position="156"/>
    </location>
</feature>